<dbReference type="AlphaFoldDB" id="A0A2H9ZZ60"/>
<keyword evidence="1" id="KW-0812">Transmembrane</keyword>
<keyword evidence="1" id="KW-1133">Transmembrane helix</keyword>
<sequence>MGSTNEVLEVSSLERQLLAGSASNEECEDDEIVLYNASFEEMENSYIKYQTTRWILYSLFLILAWGIGFFMLLYLPVLQYVMRKDFHQRRLYITRNAIVYKVRRPVLFPCFGVLKKIKHVLLPSVADVVVEQGYLQSFFGVYSIRIENAGVRKPSTDDVQIQGLADPWTFRKASTSRSLKSVSVITLEDEILQKLQEIESSVKLTHVICPHSNLATYACPYPNLLMLKACETRPIPCVEESVFESDQQSTDRSNWRFKAVLSSAPDHPANFPLSPAIAS</sequence>
<accession>A0A2H9ZZ60</accession>
<feature type="domain" description="DUF7642" evidence="2">
    <location>
        <begin position="84"/>
        <end position="180"/>
    </location>
</feature>
<dbReference type="OrthoDB" id="1930353at2759"/>
<dbReference type="PANTHER" id="PTHR35410:SF1">
    <property type="entry name" value="EXPRESSED PROTEIN"/>
    <property type="match status" value="1"/>
</dbReference>
<protein>
    <recommendedName>
        <fullName evidence="2">DUF7642 domain-containing protein</fullName>
    </recommendedName>
</protein>
<evidence type="ECO:0000259" key="2">
    <source>
        <dbReference type="Pfam" id="PF24649"/>
    </source>
</evidence>
<dbReference type="PANTHER" id="PTHR35410">
    <property type="entry name" value="EXPRESSED PROTEIN"/>
    <property type="match status" value="1"/>
</dbReference>
<evidence type="ECO:0000313" key="3">
    <source>
        <dbReference type="EMBL" id="PKA48566.1"/>
    </source>
</evidence>
<name>A0A2H9ZZ60_9ASPA</name>
<dbReference type="InterPro" id="IPR056059">
    <property type="entry name" value="DUF7642"/>
</dbReference>
<dbReference type="Proteomes" id="UP000236161">
    <property type="component" value="Unassembled WGS sequence"/>
</dbReference>
<proteinExistence type="predicted"/>
<dbReference type="Pfam" id="PF24649">
    <property type="entry name" value="DUF7642"/>
    <property type="match status" value="1"/>
</dbReference>
<gene>
    <name evidence="3" type="ORF">AXF42_Ash017465</name>
</gene>
<keyword evidence="1" id="KW-0472">Membrane</keyword>
<dbReference type="EMBL" id="KZ452313">
    <property type="protein sequence ID" value="PKA48566.1"/>
    <property type="molecule type" value="Genomic_DNA"/>
</dbReference>
<reference evidence="3 4" key="1">
    <citation type="journal article" date="2017" name="Nature">
        <title>The Apostasia genome and the evolution of orchids.</title>
        <authorList>
            <person name="Zhang G.Q."/>
            <person name="Liu K.W."/>
            <person name="Li Z."/>
            <person name="Lohaus R."/>
            <person name="Hsiao Y.Y."/>
            <person name="Niu S.C."/>
            <person name="Wang J.Y."/>
            <person name="Lin Y.C."/>
            <person name="Xu Q."/>
            <person name="Chen L.J."/>
            <person name="Yoshida K."/>
            <person name="Fujiwara S."/>
            <person name="Wang Z.W."/>
            <person name="Zhang Y.Q."/>
            <person name="Mitsuda N."/>
            <person name="Wang M."/>
            <person name="Liu G.H."/>
            <person name="Pecoraro L."/>
            <person name="Huang H.X."/>
            <person name="Xiao X.J."/>
            <person name="Lin M."/>
            <person name="Wu X.Y."/>
            <person name="Wu W.L."/>
            <person name="Chen Y.Y."/>
            <person name="Chang S.B."/>
            <person name="Sakamoto S."/>
            <person name="Ohme-Takagi M."/>
            <person name="Yagi M."/>
            <person name="Zeng S.J."/>
            <person name="Shen C.Y."/>
            <person name="Yeh C.M."/>
            <person name="Luo Y.B."/>
            <person name="Tsai W.C."/>
            <person name="Van de Peer Y."/>
            <person name="Liu Z.J."/>
        </authorList>
    </citation>
    <scope>NUCLEOTIDE SEQUENCE [LARGE SCALE GENOMIC DNA]</scope>
    <source>
        <strain evidence="4">cv. Shenzhen</strain>
        <tissue evidence="3">Stem</tissue>
    </source>
</reference>
<evidence type="ECO:0000313" key="4">
    <source>
        <dbReference type="Proteomes" id="UP000236161"/>
    </source>
</evidence>
<keyword evidence="4" id="KW-1185">Reference proteome</keyword>
<dbReference type="STRING" id="1088818.A0A2H9ZZ60"/>
<organism evidence="3 4">
    <name type="scientific">Apostasia shenzhenica</name>
    <dbReference type="NCBI Taxonomy" id="1088818"/>
    <lineage>
        <taxon>Eukaryota</taxon>
        <taxon>Viridiplantae</taxon>
        <taxon>Streptophyta</taxon>
        <taxon>Embryophyta</taxon>
        <taxon>Tracheophyta</taxon>
        <taxon>Spermatophyta</taxon>
        <taxon>Magnoliopsida</taxon>
        <taxon>Liliopsida</taxon>
        <taxon>Asparagales</taxon>
        <taxon>Orchidaceae</taxon>
        <taxon>Apostasioideae</taxon>
        <taxon>Apostasia</taxon>
    </lineage>
</organism>
<evidence type="ECO:0000256" key="1">
    <source>
        <dbReference type="SAM" id="Phobius"/>
    </source>
</evidence>
<feature type="transmembrane region" description="Helical" evidence="1">
    <location>
        <begin position="54"/>
        <end position="81"/>
    </location>
</feature>